<protein>
    <submittedName>
        <fullName evidence="1">Uncharacterized protein</fullName>
    </submittedName>
</protein>
<gene>
    <name evidence="1" type="ORF">Esi_0086_0085</name>
</gene>
<accession>D7G814</accession>
<evidence type="ECO:0000313" key="2">
    <source>
        <dbReference type="Proteomes" id="UP000002630"/>
    </source>
</evidence>
<name>D7G814_ECTSI</name>
<evidence type="ECO:0000313" key="1">
    <source>
        <dbReference type="EMBL" id="CBJ27889.1"/>
    </source>
</evidence>
<dbReference type="Proteomes" id="UP000002630">
    <property type="component" value="Linkage Group LG16"/>
</dbReference>
<dbReference type="AlphaFoldDB" id="D7G814"/>
<dbReference type="InParanoid" id="D7G814"/>
<proteinExistence type="predicted"/>
<sequence length="147" mass="16536">MPKPGGGVKWRRFVGLGDDICGGDGKVWRPHAVQLDHPRGSEPPWLRFRGRYGGTRCITSEAFWRCGGEPPRRCSAEAKYRSVLEEGLVPDRGVRLGPSRRMLHGNGDRGVWLERHRQTETRVPFLNTWTGVPGLGSSRPRDQDPPK</sequence>
<reference evidence="1 2" key="1">
    <citation type="journal article" date="2010" name="Nature">
        <title>The Ectocarpus genome and the independent evolution of multicellularity in brown algae.</title>
        <authorList>
            <person name="Cock J.M."/>
            <person name="Sterck L."/>
            <person name="Rouze P."/>
            <person name="Scornet D."/>
            <person name="Allen A.E."/>
            <person name="Amoutzias G."/>
            <person name="Anthouard V."/>
            <person name="Artiguenave F."/>
            <person name="Aury J.M."/>
            <person name="Badger J.H."/>
            <person name="Beszteri B."/>
            <person name="Billiau K."/>
            <person name="Bonnet E."/>
            <person name="Bothwell J.H."/>
            <person name="Bowler C."/>
            <person name="Boyen C."/>
            <person name="Brownlee C."/>
            <person name="Carrano C.J."/>
            <person name="Charrier B."/>
            <person name="Cho G.Y."/>
            <person name="Coelho S.M."/>
            <person name="Collen J."/>
            <person name="Corre E."/>
            <person name="Da Silva C."/>
            <person name="Delage L."/>
            <person name="Delaroque N."/>
            <person name="Dittami S.M."/>
            <person name="Doulbeau S."/>
            <person name="Elias M."/>
            <person name="Farnham G."/>
            <person name="Gachon C.M."/>
            <person name="Gschloessl B."/>
            <person name="Heesch S."/>
            <person name="Jabbari K."/>
            <person name="Jubin C."/>
            <person name="Kawai H."/>
            <person name="Kimura K."/>
            <person name="Kloareg B."/>
            <person name="Kupper F.C."/>
            <person name="Lang D."/>
            <person name="Le Bail A."/>
            <person name="Leblanc C."/>
            <person name="Lerouge P."/>
            <person name="Lohr M."/>
            <person name="Lopez P.J."/>
            <person name="Martens C."/>
            <person name="Maumus F."/>
            <person name="Michel G."/>
            <person name="Miranda-Saavedra D."/>
            <person name="Morales J."/>
            <person name="Moreau H."/>
            <person name="Motomura T."/>
            <person name="Nagasato C."/>
            <person name="Napoli C.A."/>
            <person name="Nelson D.R."/>
            <person name="Nyvall-Collen P."/>
            <person name="Peters A.F."/>
            <person name="Pommier C."/>
            <person name="Potin P."/>
            <person name="Poulain J."/>
            <person name="Quesneville H."/>
            <person name="Read B."/>
            <person name="Rensing S.A."/>
            <person name="Ritter A."/>
            <person name="Rousvoal S."/>
            <person name="Samanta M."/>
            <person name="Samson G."/>
            <person name="Schroeder D.C."/>
            <person name="Segurens B."/>
            <person name="Strittmatter M."/>
            <person name="Tonon T."/>
            <person name="Tregear J.W."/>
            <person name="Valentin K."/>
            <person name="von Dassow P."/>
            <person name="Yamagishi T."/>
            <person name="Van de Peer Y."/>
            <person name="Wincker P."/>
        </authorList>
    </citation>
    <scope>NUCLEOTIDE SEQUENCE [LARGE SCALE GENOMIC DNA]</scope>
    <source>
        <strain evidence="2">Ec32 / CCAP1310/4</strain>
    </source>
</reference>
<dbReference type="OrthoDB" id="10341911at2759"/>
<dbReference type="EMBL" id="FN649741">
    <property type="protein sequence ID" value="CBJ27889.1"/>
    <property type="molecule type" value="Genomic_DNA"/>
</dbReference>
<keyword evidence="2" id="KW-1185">Reference proteome</keyword>
<organism evidence="1 2">
    <name type="scientific">Ectocarpus siliculosus</name>
    <name type="common">Brown alga</name>
    <name type="synonym">Conferva siliculosa</name>
    <dbReference type="NCBI Taxonomy" id="2880"/>
    <lineage>
        <taxon>Eukaryota</taxon>
        <taxon>Sar</taxon>
        <taxon>Stramenopiles</taxon>
        <taxon>Ochrophyta</taxon>
        <taxon>PX clade</taxon>
        <taxon>Phaeophyceae</taxon>
        <taxon>Ectocarpales</taxon>
        <taxon>Ectocarpaceae</taxon>
        <taxon>Ectocarpus</taxon>
    </lineage>
</organism>
<dbReference type="EMBL" id="FN649096">
    <property type="protein sequence ID" value="CBJ27889.1"/>
    <property type="molecule type" value="Genomic_DNA"/>
</dbReference>